<evidence type="ECO:0000256" key="4">
    <source>
        <dbReference type="PROSITE-ProRule" id="PRU00433"/>
    </source>
</evidence>
<keyword evidence="1 4" id="KW-0349">Heme</keyword>
<dbReference type="EMBL" id="SJPX01000006">
    <property type="protein sequence ID" value="TWU46948.1"/>
    <property type="molecule type" value="Genomic_DNA"/>
</dbReference>
<evidence type="ECO:0000313" key="8">
    <source>
        <dbReference type="Proteomes" id="UP000317977"/>
    </source>
</evidence>
<keyword evidence="8" id="KW-1185">Reference proteome</keyword>
<dbReference type="PROSITE" id="PS51007">
    <property type="entry name" value="CYTC"/>
    <property type="match status" value="1"/>
</dbReference>
<dbReference type="InterPro" id="IPR009056">
    <property type="entry name" value="Cyt_c-like_dom"/>
</dbReference>
<dbReference type="RefSeq" id="WP_146537374.1">
    <property type="nucleotide sequence ID" value="NZ_SJPX01000006.1"/>
</dbReference>
<feature type="chain" id="PRO_5023034685" evidence="5">
    <location>
        <begin position="27"/>
        <end position="928"/>
    </location>
</feature>
<evidence type="ECO:0000256" key="5">
    <source>
        <dbReference type="SAM" id="SignalP"/>
    </source>
</evidence>
<feature type="domain" description="Cytochrome c" evidence="6">
    <location>
        <begin position="82"/>
        <end position="170"/>
    </location>
</feature>
<dbReference type="InterPro" id="IPR011429">
    <property type="entry name" value="Cyt_c_Planctomycete-type"/>
</dbReference>
<dbReference type="InterPro" id="IPR013043">
    <property type="entry name" value="DUF1595"/>
</dbReference>
<evidence type="ECO:0000256" key="2">
    <source>
        <dbReference type="ARBA" id="ARBA00022723"/>
    </source>
</evidence>
<dbReference type="Pfam" id="PF07627">
    <property type="entry name" value="PSCyt3"/>
    <property type="match status" value="1"/>
</dbReference>
<protein>
    <submittedName>
        <fullName evidence="7">Planctomycete cytochrome C</fullName>
    </submittedName>
</protein>
<dbReference type="Gene3D" id="1.10.760.10">
    <property type="entry name" value="Cytochrome c-like domain"/>
    <property type="match status" value="1"/>
</dbReference>
<dbReference type="SUPFAM" id="SSF46626">
    <property type="entry name" value="Cytochrome c"/>
    <property type="match status" value="1"/>
</dbReference>
<dbReference type="InterPro" id="IPR013042">
    <property type="entry name" value="DUF1592"/>
</dbReference>
<dbReference type="GO" id="GO:0020037">
    <property type="term" value="F:heme binding"/>
    <property type="evidence" value="ECO:0007669"/>
    <property type="project" value="InterPro"/>
</dbReference>
<dbReference type="GO" id="GO:0046872">
    <property type="term" value="F:metal ion binding"/>
    <property type="evidence" value="ECO:0007669"/>
    <property type="project" value="UniProtKB-KW"/>
</dbReference>
<keyword evidence="2 4" id="KW-0479">Metal-binding</keyword>
<dbReference type="Pfam" id="PF07631">
    <property type="entry name" value="PSD4"/>
    <property type="match status" value="1"/>
</dbReference>
<keyword evidence="3 4" id="KW-0408">Iron</keyword>
<name>A0A5C6EDN8_9BACT</name>
<sequence length="928" mass="104717" precursor="true">MPLTLRIAIRLSLLLCAIAFSPFTFAVHPKDQEAVEQQEEKKADTDPIPTLAALKATGLERSRFNDFLAWSDQQNNDSVETETLKANLAAFESTIKPLLEQNCISCHGPDTAEGQLRIDTLDPNLVTGADSDWWSEIFAVITNGEMPPPEDGELDDDDRHQLVDWLSSELHNASIVRRNSGGRSAFRRMTRYEYNYALQDLLGLPWNFADDLPPEAHSADGFQNSSDLLHLSVSQFETYHRISRTALLRATVAGEKPPTLYWDISMEDAAQREWTRQDKEVDELKTKLKDDPEKLAVELEQLQDRFRVPKQFAYFKDLTADRSAKAEWQYQGARFAFAPQDQSAEIPDEYDCVAILPNGRNPRLIFELGNHLPDRGTMRVTVRASRVNTKSDYFPSLQLLFGWQASNEGRALLPVSKEDTLVSAGPDQPQLIQWDVPLGEIYPRNSVRKTSPMGSTPSPSEYIRLINNSASESGIQIDYVQVAAPVYDDWPPESHRRIFSEREDATDEESYARETITKFMTRAWRRPISDDKIQAKIDLLVTMRPLCDTFEEAVVEVLATVLSSPQFLYVGNPSHSVSAIANHAKSKSVTRSPSSNHALADRLALFLWCSIPDQELLTLADRGQLSDPAELASQVQRMLDDPRSDRFVERFVHQWLDLQLLDFQNFGQNVPGFDPLLKEAMLHEPAALFREMLDNNTSILDFIHCEYALVNERLAQHYGVPNVNGNHFRKVPLEDGFRRGGLLTQAGILAMNSDWPDSHPLKRAIWLLESILSDPPPPPPPAVPQIDLADPEIAKMTLKERIEDHRNHAACMSCHSKIDPWGIAFENYDALGRWRDEIKGKPVDASSELFSHQSLDGMEGLKRFLLLNRQDQFVQATVSKLAIYALGRPLSFADRADIDAITANVRRDGDGVKTIIEAIVNSQLFLSN</sequence>
<dbReference type="Pfam" id="PF07635">
    <property type="entry name" value="PSCyt1"/>
    <property type="match status" value="1"/>
</dbReference>
<gene>
    <name evidence="7" type="ORF">Poly59_59220</name>
</gene>
<comment type="caution">
    <text evidence="7">The sequence shown here is derived from an EMBL/GenBank/DDBJ whole genome shotgun (WGS) entry which is preliminary data.</text>
</comment>
<dbReference type="OrthoDB" id="175242at2"/>
<dbReference type="Proteomes" id="UP000317977">
    <property type="component" value="Unassembled WGS sequence"/>
</dbReference>
<dbReference type="GO" id="GO:0009055">
    <property type="term" value="F:electron transfer activity"/>
    <property type="evidence" value="ECO:0007669"/>
    <property type="project" value="InterPro"/>
</dbReference>
<evidence type="ECO:0000259" key="6">
    <source>
        <dbReference type="PROSITE" id="PS51007"/>
    </source>
</evidence>
<accession>A0A5C6EDN8</accession>
<dbReference type="AlphaFoldDB" id="A0A5C6EDN8"/>
<dbReference type="InterPro" id="IPR036909">
    <property type="entry name" value="Cyt_c-like_dom_sf"/>
</dbReference>
<reference evidence="7 8" key="1">
    <citation type="submission" date="2019-02" db="EMBL/GenBank/DDBJ databases">
        <title>Deep-cultivation of Planctomycetes and their phenomic and genomic characterization uncovers novel biology.</title>
        <authorList>
            <person name="Wiegand S."/>
            <person name="Jogler M."/>
            <person name="Boedeker C."/>
            <person name="Pinto D."/>
            <person name="Vollmers J."/>
            <person name="Rivas-Marin E."/>
            <person name="Kohn T."/>
            <person name="Peeters S.H."/>
            <person name="Heuer A."/>
            <person name="Rast P."/>
            <person name="Oberbeckmann S."/>
            <person name="Bunk B."/>
            <person name="Jeske O."/>
            <person name="Meyerdierks A."/>
            <person name="Storesund J.E."/>
            <person name="Kallscheuer N."/>
            <person name="Luecker S."/>
            <person name="Lage O.M."/>
            <person name="Pohl T."/>
            <person name="Merkel B.J."/>
            <person name="Hornburger P."/>
            <person name="Mueller R.-W."/>
            <person name="Bruemmer F."/>
            <person name="Labrenz M."/>
            <person name="Spormann A.M."/>
            <person name="Op Den Camp H."/>
            <person name="Overmann J."/>
            <person name="Amann R."/>
            <person name="Jetten M.S.M."/>
            <person name="Mascher T."/>
            <person name="Medema M.H."/>
            <person name="Devos D.P."/>
            <person name="Kaster A.-K."/>
            <person name="Ovreas L."/>
            <person name="Rohde M."/>
            <person name="Galperin M.Y."/>
            <person name="Jogler C."/>
        </authorList>
    </citation>
    <scope>NUCLEOTIDE SEQUENCE [LARGE SCALE GENOMIC DNA]</scope>
    <source>
        <strain evidence="7 8">Poly59</strain>
    </source>
</reference>
<evidence type="ECO:0000256" key="3">
    <source>
        <dbReference type="ARBA" id="ARBA00023004"/>
    </source>
</evidence>
<dbReference type="InterPro" id="IPR013039">
    <property type="entry name" value="DUF1588"/>
</dbReference>
<dbReference type="Pfam" id="PF07624">
    <property type="entry name" value="PSD2"/>
    <property type="match status" value="1"/>
</dbReference>
<dbReference type="Pfam" id="PF07637">
    <property type="entry name" value="PSD5"/>
    <property type="match status" value="1"/>
</dbReference>
<dbReference type="InterPro" id="IPR011478">
    <property type="entry name" value="DUF1585"/>
</dbReference>
<dbReference type="InterPro" id="IPR013036">
    <property type="entry name" value="DUF1587"/>
</dbReference>
<evidence type="ECO:0000256" key="1">
    <source>
        <dbReference type="ARBA" id="ARBA00022617"/>
    </source>
</evidence>
<dbReference type="Pfam" id="PF07626">
    <property type="entry name" value="PSD3"/>
    <property type="match status" value="1"/>
</dbReference>
<evidence type="ECO:0000313" key="7">
    <source>
        <dbReference type="EMBL" id="TWU46948.1"/>
    </source>
</evidence>
<proteinExistence type="predicted"/>
<organism evidence="7 8">
    <name type="scientific">Rubripirellula reticaptiva</name>
    <dbReference type="NCBI Taxonomy" id="2528013"/>
    <lineage>
        <taxon>Bacteria</taxon>
        <taxon>Pseudomonadati</taxon>
        <taxon>Planctomycetota</taxon>
        <taxon>Planctomycetia</taxon>
        <taxon>Pirellulales</taxon>
        <taxon>Pirellulaceae</taxon>
        <taxon>Rubripirellula</taxon>
    </lineage>
</organism>
<keyword evidence="5" id="KW-0732">Signal</keyword>
<feature type="signal peptide" evidence="5">
    <location>
        <begin position="1"/>
        <end position="26"/>
    </location>
</feature>